<feature type="active site" description="Proton acceptor" evidence="7">
    <location>
        <position position="19"/>
    </location>
</feature>
<feature type="binding site" evidence="7">
    <location>
        <position position="65"/>
    </location>
    <ligand>
        <name>tRNA</name>
        <dbReference type="ChEBI" id="CHEBI:17843"/>
    </ligand>
</feature>
<proteinExistence type="inferred from homology"/>
<evidence type="ECO:0000256" key="6">
    <source>
        <dbReference type="ARBA" id="ARBA00050038"/>
    </source>
</evidence>
<dbReference type="PANTHER" id="PTHR17224">
    <property type="entry name" value="PEPTIDYL-TRNA HYDROLASE"/>
    <property type="match status" value="1"/>
</dbReference>
<keyword evidence="3 7" id="KW-0378">Hydrolase</keyword>
<dbReference type="HAMAP" id="MF_00083">
    <property type="entry name" value="Pept_tRNA_hydro_bact"/>
    <property type="match status" value="1"/>
</dbReference>
<gene>
    <name evidence="7 10" type="primary">pth</name>
    <name evidence="10" type="ORF">P0M35_01115</name>
</gene>
<dbReference type="FunFam" id="3.40.50.1470:FF:000001">
    <property type="entry name" value="Peptidyl-tRNA hydrolase"/>
    <property type="match status" value="1"/>
</dbReference>
<sequence length="197" mass="22323">MRAVIGLGNPGKKYEFTRHNVGFLVIDKMAEKYNLNFKTTAFYYQFAEGQLEDSSKFVLVKPTTFMNMSGLAVKDFLDTYKLNLDEIIIIFDDLNIEAGRIKIRKCGGDGGHNGIRSIISSLNSDQFPRIRFGIGNKFEKGRMIDYVLTEFSDKELLLIAPMVSMTIDVAEKFISSGVQPMLDYYSKISNPDNKTKI</sequence>
<name>A0AAE3NTU6_9BACT</name>
<evidence type="ECO:0000313" key="11">
    <source>
        <dbReference type="Proteomes" id="UP001221302"/>
    </source>
</evidence>
<dbReference type="NCBIfam" id="TIGR00447">
    <property type="entry name" value="pth"/>
    <property type="match status" value="1"/>
</dbReference>
<reference evidence="10" key="1">
    <citation type="submission" date="2023-03" db="EMBL/GenBank/DDBJ databases">
        <title>Stygiobacter electus gen. nov., sp. nov., facultatively anaerobic thermotolerant bacterium of the class Ignavibacteria from a well of Yessentuki mineral water deposit.</title>
        <authorList>
            <person name="Podosokorskaya O.A."/>
            <person name="Elcheninov A.G."/>
            <person name="Petrova N.F."/>
            <person name="Zavarzina D.G."/>
            <person name="Kublanov I.V."/>
            <person name="Merkel A.Y."/>
        </authorList>
    </citation>
    <scope>NUCLEOTIDE SEQUENCE</scope>
    <source>
        <strain evidence="10">09-Me</strain>
    </source>
</reference>
<keyword evidence="7" id="KW-0963">Cytoplasm</keyword>
<evidence type="ECO:0000256" key="3">
    <source>
        <dbReference type="ARBA" id="ARBA00022801"/>
    </source>
</evidence>
<dbReference type="InterPro" id="IPR001328">
    <property type="entry name" value="Pept_tRNA_hydro"/>
</dbReference>
<dbReference type="GO" id="GO:0000049">
    <property type="term" value="F:tRNA binding"/>
    <property type="evidence" value="ECO:0007669"/>
    <property type="project" value="UniProtKB-UniRule"/>
</dbReference>
<evidence type="ECO:0000256" key="7">
    <source>
        <dbReference type="HAMAP-Rule" id="MF_00083"/>
    </source>
</evidence>
<feature type="site" description="Discriminates between blocked and unblocked aminoacyl-tRNA" evidence="7">
    <location>
        <position position="9"/>
    </location>
</feature>
<dbReference type="RefSeq" id="WP_321534501.1">
    <property type="nucleotide sequence ID" value="NZ_JARGDL010000001.1"/>
</dbReference>
<dbReference type="InterPro" id="IPR018171">
    <property type="entry name" value="Pept_tRNA_hydro_CS"/>
</dbReference>
<accession>A0AAE3NTU6</accession>
<evidence type="ECO:0000313" key="10">
    <source>
        <dbReference type="EMBL" id="MDF1610736.1"/>
    </source>
</evidence>
<dbReference type="Gene3D" id="3.40.50.1470">
    <property type="entry name" value="Peptidyl-tRNA hydrolase"/>
    <property type="match status" value="1"/>
</dbReference>
<comment type="caution">
    <text evidence="10">The sequence shown here is derived from an EMBL/GenBank/DDBJ whole genome shotgun (WGS) entry which is preliminary data.</text>
</comment>
<evidence type="ECO:0000256" key="9">
    <source>
        <dbReference type="RuleBase" id="RU004320"/>
    </source>
</evidence>
<dbReference type="AlphaFoldDB" id="A0AAE3NTU6"/>
<comment type="function">
    <text evidence="7">Catalyzes the release of premature peptidyl moieties from peptidyl-tRNA molecules trapped in stalled 50S ribosomal subunits, and thus maintains levels of free tRNAs and 50S ribosomes.</text>
</comment>
<comment type="subunit">
    <text evidence="7">Monomer.</text>
</comment>
<keyword evidence="11" id="KW-1185">Reference proteome</keyword>
<dbReference type="GO" id="GO:0072344">
    <property type="term" value="P:rescue of stalled ribosome"/>
    <property type="evidence" value="ECO:0007669"/>
    <property type="project" value="UniProtKB-UniRule"/>
</dbReference>
<dbReference type="EC" id="3.1.1.29" evidence="1 7"/>
<organism evidence="10 11">
    <name type="scientific">Stygiobacter electus</name>
    <dbReference type="NCBI Taxonomy" id="3032292"/>
    <lineage>
        <taxon>Bacteria</taxon>
        <taxon>Pseudomonadati</taxon>
        <taxon>Ignavibacteriota</taxon>
        <taxon>Ignavibacteria</taxon>
        <taxon>Ignavibacteriales</taxon>
        <taxon>Melioribacteraceae</taxon>
        <taxon>Stygiobacter</taxon>
    </lineage>
</organism>
<dbReference type="PANTHER" id="PTHR17224:SF1">
    <property type="entry name" value="PEPTIDYL-TRNA HYDROLASE"/>
    <property type="match status" value="1"/>
</dbReference>
<dbReference type="GO" id="GO:0006515">
    <property type="term" value="P:protein quality control for misfolded or incompletely synthesized proteins"/>
    <property type="evidence" value="ECO:0007669"/>
    <property type="project" value="UniProtKB-UniRule"/>
</dbReference>
<dbReference type="InterPro" id="IPR036416">
    <property type="entry name" value="Pept_tRNA_hydro_sf"/>
</dbReference>
<feature type="binding site" evidence="7">
    <location>
        <position position="113"/>
    </location>
    <ligand>
        <name>tRNA</name>
        <dbReference type="ChEBI" id="CHEBI:17843"/>
    </ligand>
</feature>
<evidence type="ECO:0000256" key="2">
    <source>
        <dbReference type="ARBA" id="ARBA00022555"/>
    </source>
</evidence>
<dbReference type="Pfam" id="PF01195">
    <property type="entry name" value="Pept_tRNA_hydro"/>
    <property type="match status" value="1"/>
</dbReference>
<dbReference type="CDD" id="cd00462">
    <property type="entry name" value="PTH"/>
    <property type="match status" value="1"/>
</dbReference>
<dbReference type="PROSITE" id="PS01195">
    <property type="entry name" value="PEPT_TRNA_HYDROL_1"/>
    <property type="match status" value="1"/>
</dbReference>
<keyword evidence="4 7" id="KW-0694">RNA-binding</keyword>
<comment type="catalytic activity">
    <reaction evidence="7 8">
        <text>an N-acyl-L-alpha-aminoacyl-tRNA + H2O = an N-acyl-L-amino acid + a tRNA + H(+)</text>
        <dbReference type="Rhea" id="RHEA:54448"/>
        <dbReference type="Rhea" id="RHEA-COMP:10123"/>
        <dbReference type="Rhea" id="RHEA-COMP:13883"/>
        <dbReference type="ChEBI" id="CHEBI:15377"/>
        <dbReference type="ChEBI" id="CHEBI:15378"/>
        <dbReference type="ChEBI" id="CHEBI:59874"/>
        <dbReference type="ChEBI" id="CHEBI:78442"/>
        <dbReference type="ChEBI" id="CHEBI:138191"/>
        <dbReference type="EC" id="3.1.1.29"/>
    </reaction>
</comment>
<comment type="function">
    <text evidence="7">Hydrolyzes ribosome-free peptidyl-tRNAs (with 1 or more amino acids incorporated), which drop off the ribosome during protein synthesis, or as a result of ribosome stalling.</text>
</comment>
<dbReference type="PROSITE" id="PS01196">
    <property type="entry name" value="PEPT_TRNA_HYDROL_2"/>
    <property type="match status" value="1"/>
</dbReference>
<dbReference type="Proteomes" id="UP001221302">
    <property type="component" value="Unassembled WGS sequence"/>
</dbReference>
<feature type="site" description="Stabilizes the basic form of H active site to accept a proton" evidence="7">
    <location>
        <position position="92"/>
    </location>
</feature>
<evidence type="ECO:0000256" key="4">
    <source>
        <dbReference type="ARBA" id="ARBA00022884"/>
    </source>
</evidence>
<evidence type="ECO:0000256" key="5">
    <source>
        <dbReference type="ARBA" id="ARBA00038063"/>
    </source>
</evidence>
<dbReference type="GO" id="GO:0004045">
    <property type="term" value="F:peptidyl-tRNA hydrolase activity"/>
    <property type="evidence" value="ECO:0007669"/>
    <property type="project" value="UniProtKB-UniRule"/>
</dbReference>
<dbReference type="SUPFAM" id="SSF53178">
    <property type="entry name" value="Peptidyl-tRNA hydrolase-like"/>
    <property type="match status" value="1"/>
</dbReference>
<dbReference type="EMBL" id="JARGDL010000001">
    <property type="protein sequence ID" value="MDF1610736.1"/>
    <property type="molecule type" value="Genomic_DNA"/>
</dbReference>
<comment type="similarity">
    <text evidence="5 7 9">Belongs to the PTH family.</text>
</comment>
<dbReference type="GO" id="GO:0005737">
    <property type="term" value="C:cytoplasm"/>
    <property type="evidence" value="ECO:0007669"/>
    <property type="project" value="UniProtKB-SubCell"/>
</dbReference>
<feature type="binding site" evidence="7">
    <location>
        <position position="67"/>
    </location>
    <ligand>
        <name>tRNA</name>
        <dbReference type="ChEBI" id="CHEBI:17843"/>
    </ligand>
</feature>
<evidence type="ECO:0000256" key="8">
    <source>
        <dbReference type="RuleBase" id="RU000673"/>
    </source>
</evidence>
<feature type="binding site" evidence="7">
    <location>
        <position position="14"/>
    </location>
    <ligand>
        <name>tRNA</name>
        <dbReference type="ChEBI" id="CHEBI:17843"/>
    </ligand>
</feature>
<keyword evidence="2 7" id="KW-0820">tRNA-binding</keyword>
<comment type="subcellular location">
    <subcellularLocation>
        <location evidence="7">Cytoplasm</location>
    </subcellularLocation>
</comment>
<evidence type="ECO:0000256" key="1">
    <source>
        <dbReference type="ARBA" id="ARBA00013260"/>
    </source>
</evidence>
<protein>
    <recommendedName>
        <fullName evidence="6 7">Peptidyl-tRNA hydrolase</fullName>
        <shortName evidence="7">Pth</shortName>
        <ecNumber evidence="1 7">3.1.1.29</ecNumber>
    </recommendedName>
</protein>